<comment type="caution">
    <text evidence="1">The sequence shown here is derived from an EMBL/GenBank/DDBJ whole genome shotgun (WGS) entry which is preliminary data.</text>
</comment>
<keyword evidence="2" id="KW-1185">Reference proteome</keyword>
<accession>G5JNS9</accession>
<name>G5JNS9_STRCG</name>
<dbReference type="STRING" id="873449.STRCR_0242"/>
<organism evidence="1 2">
    <name type="scientific">Streptococcus criceti HS-6</name>
    <dbReference type="NCBI Taxonomy" id="873449"/>
    <lineage>
        <taxon>Bacteria</taxon>
        <taxon>Bacillati</taxon>
        <taxon>Bacillota</taxon>
        <taxon>Bacilli</taxon>
        <taxon>Lactobacillales</taxon>
        <taxon>Streptococcaceae</taxon>
        <taxon>Streptococcus</taxon>
    </lineage>
</organism>
<gene>
    <name evidence="1" type="ORF">STRCR_0242</name>
</gene>
<dbReference type="Proteomes" id="UP000004322">
    <property type="component" value="Unassembled WGS sequence"/>
</dbReference>
<dbReference type="RefSeq" id="WP_004229265.1">
    <property type="nucleotide sequence ID" value="NZ_AEUV02000002.1"/>
</dbReference>
<evidence type="ECO:0000313" key="2">
    <source>
        <dbReference type="Proteomes" id="UP000004322"/>
    </source>
</evidence>
<dbReference type="EMBL" id="AEUV02000002">
    <property type="protein sequence ID" value="EHI75157.1"/>
    <property type="molecule type" value="Genomic_DNA"/>
</dbReference>
<protein>
    <submittedName>
        <fullName evidence="1">Uncharacterized protein</fullName>
    </submittedName>
</protein>
<evidence type="ECO:0000313" key="1">
    <source>
        <dbReference type="EMBL" id="EHI75157.1"/>
    </source>
</evidence>
<sequence length="49" mass="5446">MEQERQQLPKNQIQEDNMISNQILFDKDVVSSAGKGFSKMASAVGGWFG</sequence>
<reference evidence="1" key="1">
    <citation type="submission" date="2011-07" db="EMBL/GenBank/DDBJ databases">
        <authorList>
            <person name="Stanhope M.J."/>
            <person name="Durkin A.S."/>
            <person name="Hostetler J."/>
            <person name="Kim M."/>
            <person name="Radune D."/>
            <person name="Singh I."/>
            <person name="Town C.D."/>
        </authorList>
    </citation>
    <scope>NUCLEOTIDE SEQUENCE [LARGE SCALE GENOMIC DNA]</scope>
    <source>
        <strain evidence="1">HS-6</strain>
    </source>
</reference>
<dbReference type="AlphaFoldDB" id="G5JNS9"/>
<proteinExistence type="predicted"/>